<dbReference type="Pfam" id="PF09607">
    <property type="entry name" value="BrkDBD"/>
    <property type="match status" value="1"/>
</dbReference>
<evidence type="ECO:0000313" key="4">
    <source>
        <dbReference type="WBParaSite" id="jg13748"/>
    </source>
</evidence>
<evidence type="ECO:0000259" key="2">
    <source>
        <dbReference type="Pfam" id="PF09607"/>
    </source>
</evidence>
<dbReference type="SUPFAM" id="SSF48295">
    <property type="entry name" value="TrpR-like"/>
    <property type="match status" value="1"/>
</dbReference>
<evidence type="ECO:0000256" key="1">
    <source>
        <dbReference type="SAM" id="MobiDB-lite"/>
    </source>
</evidence>
<dbReference type="GO" id="GO:0043565">
    <property type="term" value="F:sequence-specific DNA binding"/>
    <property type="evidence" value="ECO:0007669"/>
    <property type="project" value="InterPro"/>
</dbReference>
<dbReference type="AlphaFoldDB" id="A0A915CXM0"/>
<dbReference type="Proteomes" id="UP000887574">
    <property type="component" value="Unplaced"/>
</dbReference>
<protein>
    <submittedName>
        <fullName evidence="4">Brinker DNA-binding domain-containing protein</fullName>
    </submittedName>
</protein>
<feature type="region of interest" description="Disordered" evidence="1">
    <location>
        <begin position="1"/>
        <end position="25"/>
    </location>
</feature>
<name>A0A915CXM0_9BILA</name>
<sequence>MKRSHPAVEPPSEDSDEELAPTSKKKRCYTTEFKLQVIDAAKAGSVHGASSRFRVDRKRIREWIYNERNLHNLKNSSAAGRIASDFREQAGH</sequence>
<dbReference type="InterPro" id="IPR010921">
    <property type="entry name" value="Trp_repressor/repl_initiator"/>
</dbReference>
<proteinExistence type="predicted"/>
<reference evidence="4" key="1">
    <citation type="submission" date="2022-11" db="UniProtKB">
        <authorList>
            <consortium name="WormBaseParasite"/>
        </authorList>
    </citation>
    <scope>IDENTIFICATION</scope>
</reference>
<dbReference type="Gene3D" id="1.10.10.60">
    <property type="entry name" value="Homeodomain-like"/>
    <property type="match status" value="1"/>
</dbReference>
<accession>A0A915CXM0</accession>
<organism evidence="3 4">
    <name type="scientific">Ditylenchus dipsaci</name>
    <dbReference type="NCBI Taxonomy" id="166011"/>
    <lineage>
        <taxon>Eukaryota</taxon>
        <taxon>Metazoa</taxon>
        <taxon>Ecdysozoa</taxon>
        <taxon>Nematoda</taxon>
        <taxon>Chromadorea</taxon>
        <taxon>Rhabditida</taxon>
        <taxon>Tylenchina</taxon>
        <taxon>Tylenchomorpha</taxon>
        <taxon>Sphaerularioidea</taxon>
        <taxon>Anguinidae</taxon>
        <taxon>Anguininae</taxon>
        <taxon>Ditylenchus</taxon>
    </lineage>
</organism>
<feature type="domain" description="Brinker DNA-binding" evidence="2">
    <location>
        <begin position="26"/>
        <end position="72"/>
    </location>
</feature>
<evidence type="ECO:0000313" key="3">
    <source>
        <dbReference type="Proteomes" id="UP000887574"/>
    </source>
</evidence>
<keyword evidence="3" id="KW-1185">Reference proteome</keyword>
<dbReference type="WBParaSite" id="jg13748">
    <property type="protein sequence ID" value="jg13748"/>
    <property type="gene ID" value="jg13748"/>
</dbReference>
<dbReference type="InterPro" id="IPR018586">
    <property type="entry name" value="Brinker_DNA-bd"/>
</dbReference>